<dbReference type="SUPFAM" id="SSF158379">
    <property type="entry name" value="YqgQ-like"/>
    <property type="match status" value="1"/>
</dbReference>
<evidence type="ECO:0000313" key="2">
    <source>
        <dbReference type="Proteomes" id="UP000199387"/>
    </source>
</evidence>
<evidence type="ECO:0000313" key="1">
    <source>
        <dbReference type="EMBL" id="SDC32990.1"/>
    </source>
</evidence>
<dbReference type="STRING" id="1236220.SAMN04488112_10695"/>
<dbReference type="InterPro" id="IPR009256">
    <property type="entry name" value="YqgQ-like"/>
</dbReference>
<dbReference type="EMBL" id="FMZA01000006">
    <property type="protein sequence ID" value="SDC32990.1"/>
    <property type="molecule type" value="Genomic_DNA"/>
</dbReference>
<organism evidence="1 2">
    <name type="scientific">Melghirimyces thermohalophilus</name>
    <dbReference type="NCBI Taxonomy" id="1236220"/>
    <lineage>
        <taxon>Bacteria</taxon>
        <taxon>Bacillati</taxon>
        <taxon>Bacillota</taxon>
        <taxon>Bacilli</taxon>
        <taxon>Bacillales</taxon>
        <taxon>Thermoactinomycetaceae</taxon>
        <taxon>Melghirimyces</taxon>
    </lineage>
</organism>
<keyword evidence="2" id="KW-1185">Reference proteome</keyword>
<sequence length="76" mass="8908">MEKDSIRNMADVRKLLKNFSFMVYTGDRLGDLELMEEELSDLRQSGLLEQKAFLQARMVIQQEKQREGLHTENCDS</sequence>
<accession>A0A1G6KPL3</accession>
<reference evidence="1 2" key="1">
    <citation type="submission" date="2016-10" db="EMBL/GenBank/DDBJ databases">
        <authorList>
            <person name="de Groot N.N."/>
        </authorList>
    </citation>
    <scope>NUCLEOTIDE SEQUENCE [LARGE SCALE GENOMIC DNA]</scope>
    <source>
        <strain evidence="1 2">DSM 45514</strain>
    </source>
</reference>
<dbReference type="AlphaFoldDB" id="A0A1G6KPL3"/>
<protein>
    <submittedName>
        <fullName evidence="1">Uncharacterized protein YqgQ</fullName>
    </submittedName>
</protein>
<dbReference type="RefSeq" id="WP_245662148.1">
    <property type="nucleotide sequence ID" value="NZ_FMZA01000006.1"/>
</dbReference>
<dbReference type="Pfam" id="PF06014">
    <property type="entry name" value="YqgQ-like"/>
    <property type="match status" value="1"/>
</dbReference>
<dbReference type="Gene3D" id="1.10.287.760">
    <property type="entry name" value="YqgQ-like"/>
    <property type="match status" value="1"/>
</dbReference>
<name>A0A1G6KPL3_9BACL</name>
<proteinExistence type="predicted"/>
<dbReference type="InterPro" id="IPR023164">
    <property type="entry name" value="YqgQ-like_sf"/>
</dbReference>
<gene>
    <name evidence="1" type="ORF">SAMN04488112_10695</name>
</gene>
<dbReference type="Proteomes" id="UP000199387">
    <property type="component" value="Unassembled WGS sequence"/>
</dbReference>